<protein>
    <submittedName>
        <fullName evidence="2">Sarcosine oxidasee (formaldehyde-forming)</fullName>
    </submittedName>
</protein>
<dbReference type="WBParaSite" id="RSKR_0001132400.1">
    <property type="protein sequence ID" value="RSKR_0001132400.1"/>
    <property type="gene ID" value="RSKR_0001132400"/>
</dbReference>
<accession>A0AC35UH11</accession>
<evidence type="ECO:0000313" key="2">
    <source>
        <dbReference type="WBParaSite" id="RSKR_0001132400.1"/>
    </source>
</evidence>
<sequence>MAQESYTLWDEMKALDNNNAIYTSCGLLWLGDRKETLERAGYLEKCNADYEILSGKEIRKKFPYLNYDSEEEDWHAVLDKKGGVIHAERALQSAQRLFKKFGGEIKEHAKVIEVIPGSVVKIKLLDGTVYETKQLIVTVGAWLTALMPEIKVASVPKLVSVNFWKLKDEYKDKEHYFEPDNMSPCLIITKGEEELFMIPGADYKGQVKFGIHAGETFDVDNDKRIIPDWMHLVPGKHIRKHIQYIDATKPELIVPCVYQMTEDINFILDKHPEHQNIVIGSGFSGTGFKFAVLVGQILNDLLDNKKIDSCDMSVFSATRIIPLNLKCKL</sequence>
<organism evidence="1 2">
    <name type="scientific">Rhabditophanes sp. KR3021</name>
    <dbReference type="NCBI Taxonomy" id="114890"/>
    <lineage>
        <taxon>Eukaryota</taxon>
        <taxon>Metazoa</taxon>
        <taxon>Ecdysozoa</taxon>
        <taxon>Nematoda</taxon>
        <taxon>Chromadorea</taxon>
        <taxon>Rhabditida</taxon>
        <taxon>Tylenchina</taxon>
        <taxon>Panagrolaimomorpha</taxon>
        <taxon>Strongyloidoidea</taxon>
        <taxon>Alloionematidae</taxon>
        <taxon>Rhabditophanes</taxon>
    </lineage>
</organism>
<reference evidence="2" key="1">
    <citation type="submission" date="2016-11" db="UniProtKB">
        <authorList>
            <consortium name="WormBaseParasite"/>
        </authorList>
    </citation>
    <scope>IDENTIFICATION</scope>
    <source>
        <strain evidence="2">KR3021</strain>
    </source>
</reference>
<proteinExistence type="predicted"/>
<dbReference type="Proteomes" id="UP000095286">
    <property type="component" value="Unplaced"/>
</dbReference>
<name>A0AC35UH11_9BILA</name>
<evidence type="ECO:0000313" key="1">
    <source>
        <dbReference type="Proteomes" id="UP000095286"/>
    </source>
</evidence>